<gene>
    <name evidence="1" type="ORF">DPMN_160209</name>
</gene>
<proteinExistence type="predicted"/>
<keyword evidence="2" id="KW-1185">Reference proteome</keyword>
<reference evidence="1" key="1">
    <citation type="journal article" date="2019" name="bioRxiv">
        <title>The Genome of the Zebra Mussel, Dreissena polymorpha: A Resource for Invasive Species Research.</title>
        <authorList>
            <person name="McCartney M.A."/>
            <person name="Auch B."/>
            <person name="Kono T."/>
            <person name="Mallez S."/>
            <person name="Zhang Y."/>
            <person name="Obille A."/>
            <person name="Becker A."/>
            <person name="Abrahante J.E."/>
            <person name="Garbe J."/>
            <person name="Badalamenti J.P."/>
            <person name="Herman A."/>
            <person name="Mangelson H."/>
            <person name="Liachko I."/>
            <person name="Sullivan S."/>
            <person name="Sone E.D."/>
            <person name="Koren S."/>
            <person name="Silverstein K.A.T."/>
            <person name="Beckman K.B."/>
            <person name="Gohl D.M."/>
        </authorList>
    </citation>
    <scope>NUCLEOTIDE SEQUENCE</scope>
    <source>
        <strain evidence="1">Duluth1</strain>
        <tissue evidence="1">Whole animal</tissue>
    </source>
</reference>
<dbReference type="EMBL" id="JAIWYP010000008">
    <property type="protein sequence ID" value="KAH3782296.1"/>
    <property type="molecule type" value="Genomic_DNA"/>
</dbReference>
<dbReference type="Proteomes" id="UP000828390">
    <property type="component" value="Unassembled WGS sequence"/>
</dbReference>
<accession>A0A9D4EME5</accession>
<protein>
    <submittedName>
        <fullName evidence="1">Uncharacterized protein</fullName>
    </submittedName>
</protein>
<sequence>MPHQESVVVPESMEISDERRQQLNNILQKDNFGVDIFKESLEFWCITSLKLNVVCQGPQTVFKSNFEKTRLIIKAATAFKTAQVN</sequence>
<dbReference type="AlphaFoldDB" id="A0A9D4EME5"/>
<comment type="caution">
    <text evidence="1">The sequence shown here is derived from an EMBL/GenBank/DDBJ whole genome shotgun (WGS) entry which is preliminary data.</text>
</comment>
<reference evidence="1" key="2">
    <citation type="submission" date="2020-11" db="EMBL/GenBank/DDBJ databases">
        <authorList>
            <person name="McCartney M.A."/>
            <person name="Auch B."/>
            <person name="Kono T."/>
            <person name="Mallez S."/>
            <person name="Becker A."/>
            <person name="Gohl D.M."/>
            <person name="Silverstein K.A.T."/>
            <person name="Koren S."/>
            <person name="Bechman K.B."/>
            <person name="Herman A."/>
            <person name="Abrahante J.E."/>
            <person name="Garbe J."/>
        </authorList>
    </citation>
    <scope>NUCLEOTIDE SEQUENCE</scope>
    <source>
        <strain evidence="1">Duluth1</strain>
        <tissue evidence="1">Whole animal</tissue>
    </source>
</reference>
<evidence type="ECO:0000313" key="2">
    <source>
        <dbReference type="Proteomes" id="UP000828390"/>
    </source>
</evidence>
<organism evidence="1 2">
    <name type="scientific">Dreissena polymorpha</name>
    <name type="common">Zebra mussel</name>
    <name type="synonym">Mytilus polymorpha</name>
    <dbReference type="NCBI Taxonomy" id="45954"/>
    <lineage>
        <taxon>Eukaryota</taxon>
        <taxon>Metazoa</taxon>
        <taxon>Spiralia</taxon>
        <taxon>Lophotrochozoa</taxon>
        <taxon>Mollusca</taxon>
        <taxon>Bivalvia</taxon>
        <taxon>Autobranchia</taxon>
        <taxon>Heteroconchia</taxon>
        <taxon>Euheterodonta</taxon>
        <taxon>Imparidentia</taxon>
        <taxon>Neoheterodontei</taxon>
        <taxon>Myida</taxon>
        <taxon>Dreissenoidea</taxon>
        <taxon>Dreissenidae</taxon>
        <taxon>Dreissena</taxon>
    </lineage>
</organism>
<name>A0A9D4EME5_DREPO</name>
<evidence type="ECO:0000313" key="1">
    <source>
        <dbReference type="EMBL" id="KAH3782296.1"/>
    </source>
</evidence>